<dbReference type="EMBL" id="KN653308">
    <property type="protein sequence ID" value="KHN27601.1"/>
    <property type="molecule type" value="Genomic_DNA"/>
</dbReference>
<dbReference type="GO" id="GO:0005975">
    <property type="term" value="P:carbohydrate metabolic process"/>
    <property type="evidence" value="ECO:0007669"/>
    <property type="project" value="InterPro"/>
</dbReference>
<reference evidence="1" key="1">
    <citation type="submission" date="2014-07" db="EMBL/GenBank/DDBJ databases">
        <title>Identification of a novel salt tolerance gene in wild soybean by whole-genome sequencing.</title>
        <authorList>
            <person name="Lam H.-M."/>
            <person name="Qi X."/>
            <person name="Li M.-W."/>
            <person name="Liu X."/>
            <person name="Xie M."/>
            <person name="Ni M."/>
            <person name="Xu X."/>
        </authorList>
    </citation>
    <scope>NUCLEOTIDE SEQUENCE [LARGE SCALE GENOMIC DNA]</scope>
    <source>
        <tissue evidence="1">Root</tissue>
    </source>
</reference>
<dbReference type="InterPro" id="IPR001944">
    <property type="entry name" value="Glycoside_Hdrlase_35"/>
</dbReference>
<gene>
    <name evidence="1" type="ORF">glysoja_044386</name>
</gene>
<sequence length="207" mass="23474">MFFLSCMYPLGYQYSQNRQYSFTYEAKIKLKKGTNEISLLSGTIGLPNYGAHFSNVSVGVYGPVQLVALKNNTEVVKDITNNTLNYKVGLHGEIVKLYNPENNKGWNTNGLPTYRVFVWYHLPCSFIREDNQNTLVLFEEFEGHPNEVKFVTVTVDKICANSYEGNMLELSCYEEQVISKIKFASFAVPEDECGSPNALSIQSKVIY</sequence>
<dbReference type="EC" id="3.2.1.23" evidence="1"/>
<keyword evidence="1" id="KW-0378">Hydrolase</keyword>
<organism evidence="1">
    <name type="scientific">Glycine soja</name>
    <name type="common">Wild soybean</name>
    <dbReference type="NCBI Taxonomy" id="3848"/>
    <lineage>
        <taxon>Eukaryota</taxon>
        <taxon>Viridiplantae</taxon>
        <taxon>Streptophyta</taxon>
        <taxon>Embryophyta</taxon>
        <taxon>Tracheophyta</taxon>
        <taxon>Spermatophyta</taxon>
        <taxon>Magnoliopsida</taxon>
        <taxon>eudicotyledons</taxon>
        <taxon>Gunneridae</taxon>
        <taxon>Pentapetalae</taxon>
        <taxon>rosids</taxon>
        <taxon>fabids</taxon>
        <taxon>Fabales</taxon>
        <taxon>Fabaceae</taxon>
        <taxon>Papilionoideae</taxon>
        <taxon>50 kb inversion clade</taxon>
        <taxon>NPAAA clade</taxon>
        <taxon>indigoferoid/millettioid clade</taxon>
        <taxon>Phaseoleae</taxon>
        <taxon>Glycine</taxon>
        <taxon>Glycine subgen. Soja</taxon>
    </lineage>
</organism>
<dbReference type="GO" id="GO:0004565">
    <property type="term" value="F:beta-galactosidase activity"/>
    <property type="evidence" value="ECO:0007669"/>
    <property type="project" value="UniProtKB-EC"/>
</dbReference>
<keyword evidence="1" id="KW-0326">Glycosidase</keyword>
<evidence type="ECO:0000313" key="1">
    <source>
        <dbReference type="EMBL" id="KHN27601.1"/>
    </source>
</evidence>
<dbReference type="PANTHER" id="PTHR23421">
    <property type="entry name" value="BETA-GALACTOSIDASE RELATED"/>
    <property type="match status" value="1"/>
</dbReference>
<dbReference type="AlphaFoldDB" id="A0A0B2R0W8"/>
<dbReference type="Proteomes" id="UP000053555">
    <property type="component" value="Unassembled WGS sequence"/>
</dbReference>
<name>A0A0B2R0W8_GLYSO</name>
<proteinExistence type="predicted"/>
<protein>
    <submittedName>
        <fullName evidence="1">Beta-galactosidase 15</fullName>
        <ecNumber evidence="1">3.2.1.23</ecNumber>
    </submittedName>
</protein>
<accession>A0A0B2R0W8</accession>